<dbReference type="InterPro" id="IPR035905">
    <property type="entry name" value="Barstar-like_sf"/>
</dbReference>
<dbReference type="RefSeq" id="WP_010483224.1">
    <property type="nucleotide sequence ID" value="NZ_AJLO02000025.1"/>
</dbReference>
<evidence type="ECO:0000313" key="4">
    <source>
        <dbReference type="Proteomes" id="UP000036890"/>
    </source>
</evidence>
<organism evidence="3 4">
    <name type="scientific">Stenotrophomonas geniculata N1</name>
    <dbReference type="NCBI Taxonomy" id="1167641"/>
    <lineage>
        <taxon>Bacteria</taxon>
        <taxon>Pseudomonadati</taxon>
        <taxon>Pseudomonadota</taxon>
        <taxon>Gammaproteobacteria</taxon>
        <taxon>Lysobacterales</taxon>
        <taxon>Lysobacteraceae</taxon>
        <taxon>Stenotrophomonas</taxon>
    </lineage>
</organism>
<accession>A0A0L8A9A2</accession>
<comment type="caution">
    <text evidence="3">The sequence shown here is derived from an EMBL/GenBank/DDBJ whole genome shotgun (WGS) entry which is preliminary data.</text>
</comment>
<evidence type="ECO:0000313" key="3">
    <source>
        <dbReference type="EMBL" id="KOE98811.1"/>
    </source>
</evidence>
<name>A0A0L8A9A2_9GAMM</name>
<sequence>MTRILHIEGASINDIASLYVEINRVFMADEDWQLGASLDALDDLLHGGYGALAGHAIATVVWRDIAHSRDALGRETTRAWLQSKLAQGGRFNGAAIHAQLTALALGQGQTHFEIVMEIFGSHPQITLVPG</sequence>
<reference evidence="3 4" key="1">
    <citation type="journal article" date="2012" name="J. Bacteriol.">
        <title>Genome sequence of a novel nicotine-degrading strain, Pseudomonas geniculata N1.</title>
        <authorList>
            <person name="Tang H."/>
            <person name="Yu H."/>
            <person name="Tai C."/>
            <person name="Huang K."/>
            <person name="Liu Y."/>
            <person name="Wang L."/>
            <person name="Yao Y."/>
            <person name="Wu G."/>
            <person name="Xu P."/>
        </authorList>
    </citation>
    <scope>NUCLEOTIDE SEQUENCE [LARGE SCALE GENOMIC DNA]</scope>
    <source>
        <strain evidence="3 4">N1</strain>
    </source>
</reference>
<dbReference type="Proteomes" id="UP000036890">
    <property type="component" value="Unassembled WGS sequence"/>
</dbReference>
<dbReference type="AlphaFoldDB" id="A0A0L8A9A2"/>
<proteinExistence type="inferred from homology"/>
<dbReference type="OrthoDB" id="4793808at2"/>
<gene>
    <name evidence="3" type="ORF">W7K_12855</name>
</gene>
<protein>
    <submittedName>
        <fullName evidence="3">Ribonuclease inhibitor</fullName>
    </submittedName>
</protein>
<dbReference type="Pfam" id="PF01337">
    <property type="entry name" value="Barstar"/>
    <property type="match status" value="1"/>
</dbReference>
<dbReference type="SUPFAM" id="SSF52038">
    <property type="entry name" value="Barstar-related"/>
    <property type="match status" value="1"/>
</dbReference>
<feature type="domain" description="Barstar (barnase inhibitor)" evidence="2">
    <location>
        <begin position="3"/>
        <end position="75"/>
    </location>
</feature>
<dbReference type="InterPro" id="IPR000468">
    <property type="entry name" value="Barstar"/>
</dbReference>
<evidence type="ECO:0000256" key="1">
    <source>
        <dbReference type="ARBA" id="ARBA00006845"/>
    </source>
</evidence>
<evidence type="ECO:0000259" key="2">
    <source>
        <dbReference type="Pfam" id="PF01337"/>
    </source>
</evidence>
<dbReference type="Gene3D" id="3.30.370.10">
    <property type="entry name" value="Barstar-like"/>
    <property type="match status" value="1"/>
</dbReference>
<dbReference type="EMBL" id="AJLO02000025">
    <property type="protein sequence ID" value="KOE98811.1"/>
    <property type="molecule type" value="Genomic_DNA"/>
</dbReference>
<comment type="similarity">
    <text evidence="1">Belongs to the barstar family.</text>
</comment>